<sequence>MNIPLSLLIYNPLEAYTLVLLCDIITGRKTIFNIKSIPIIYIFGFINFIIQWIPNLFYGSILFAILGLFNGYFVVSFSLMLMYKYLSCDVLYRECILCQLINTIFIVVISSVMKFTFNIGDLFYNNNNLHEFIVNLLIFSMQIITYNFIRSVFNYEKYSKENRRKIS</sequence>
<dbReference type="EMBL" id="BK015776">
    <property type="protein sequence ID" value="DAE24524.1"/>
    <property type="molecule type" value="Genomic_DNA"/>
</dbReference>
<accession>A0A8S5R0S7</accession>
<feature type="transmembrane region" description="Helical" evidence="1">
    <location>
        <begin position="133"/>
        <end position="153"/>
    </location>
</feature>
<protein>
    <submittedName>
        <fullName evidence="2">Uncharacterized protein</fullName>
    </submittedName>
</protein>
<evidence type="ECO:0000313" key="2">
    <source>
        <dbReference type="EMBL" id="DAE24524.1"/>
    </source>
</evidence>
<keyword evidence="1" id="KW-0472">Membrane</keyword>
<feature type="transmembrane region" description="Helical" evidence="1">
    <location>
        <begin position="95"/>
        <end position="113"/>
    </location>
</feature>
<keyword evidence="1" id="KW-0812">Transmembrane</keyword>
<feature type="transmembrane region" description="Helical" evidence="1">
    <location>
        <begin position="60"/>
        <end position="83"/>
    </location>
</feature>
<evidence type="ECO:0000256" key="1">
    <source>
        <dbReference type="SAM" id="Phobius"/>
    </source>
</evidence>
<feature type="transmembrane region" description="Helical" evidence="1">
    <location>
        <begin position="37"/>
        <end position="54"/>
    </location>
</feature>
<name>A0A8S5R0S7_9CAUD</name>
<keyword evidence="1" id="KW-1133">Transmembrane helix</keyword>
<organism evidence="2">
    <name type="scientific">Siphoviridae sp. ctyvQ1</name>
    <dbReference type="NCBI Taxonomy" id="2826525"/>
    <lineage>
        <taxon>Viruses</taxon>
        <taxon>Duplodnaviria</taxon>
        <taxon>Heunggongvirae</taxon>
        <taxon>Uroviricota</taxon>
        <taxon>Caudoviricetes</taxon>
    </lineage>
</organism>
<proteinExistence type="predicted"/>
<reference evidence="2" key="1">
    <citation type="journal article" date="2021" name="Proc. Natl. Acad. Sci. U.S.A.">
        <title>A Catalog of Tens of Thousands of Viruses from Human Metagenomes Reveals Hidden Associations with Chronic Diseases.</title>
        <authorList>
            <person name="Tisza M.J."/>
            <person name="Buck C.B."/>
        </authorList>
    </citation>
    <scope>NUCLEOTIDE SEQUENCE</scope>
    <source>
        <strain evidence="2">CtyvQ1</strain>
    </source>
</reference>